<protein>
    <submittedName>
        <fullName evidence="2">Uncharacterized protein</fullName>
    </submittedName>
</protein>
<name>A0ABZ1IBK9_9PSEU</name>
<organism evidence="2 3">
    <name type="scientific">Amycolatopsis rhabdoformis</name>
    <dbReference type="NCBI Taxonomy" id="1448059"/>
    <lineage>
        <taxon>Bacteria</taxon>
        <taxon>Bacillati</taxon>
        <taxon>Actinomycetota</taxon>
        <taxon>Actinomycetes</taxon>
        <taxon>Pseudonocardiales</taxon>
        <taxon>Pseudonocardiaceae</taxon>
        <taxon>Amycolatopsis</taxon>
    </lineage>
</organism>
<dbReference type="EMBL" id="CP142149">
    <property type="protein sequence ID" value="WSE31859.1"/>
    <property type="molecule type" value="Genomic_DNA"/>
</dbReference>
<evidence type="ECO:0000313" key="2">
    <source>
        <dbReference type="EMBL" id="WSE31859.1"/>
    </source>
</evidence>
<reference evidence="2 3" key="1">
    <citation type="journal article" date="2015" name="Int. J. Syst. Evol. Microbiol.">
        <title>Amycolatopsis rhabdoformis sp. nov., an actinomycete isolated from a tropical forest soil.</title>
        <authorList>
            <person name="Souza W.R."/>
            <person name="Silva R.E."/>
            <person name="Goodfellow M."/>
            <person name="Busarakam K."/>
            <person name="Figueiro F.S."/>
            <person name="Ferreira D."/>
            <person name="Rodrigues-Filho E."/>
            <person name="Moraes L.A.B."/>
            <person name="Zucchi T.D."/>
        </authorList>
    </citation>
    <scope>NUCLEOTIDE SEQUENCE [LARGE SCALE GENOMIC DNA]</scope>
    <source>
        <strain evidence="2 3">NCIMB 14900</strain>
    </source>
</reference>
<evidence type="ECO:0000313" key="3">
    <source>
        <dbReference type="Proteomes" id="UP001330812"/>
    </source>
</evidence>
<sequence length="65" mass="6993">MSSHTTVQTPVATTPADADLDLDTTDTTGALSPALGLIPGIYVTRRGEHLPIWPHHHRAAQPKTR</sequence>
<evidence type="ECO:0000256" key="1">
    <source>
        <dbReference type="SAM" id="MobiDB-lite"/>
    </source>
</evidence>
<keyword evidence="3" id="KW-1185">Reference proteome</keyword>
<proteinExistence type="predicted"/>
<dbReference type="RefSeq" id="WP_326834667.1">
    <property type="nucleotide sequence ID" value="NZ_CP142149.1"/>
</dbReference>
<feature type="region of interest" description="Disordered" evidence="1">
    <location>
        <begin position="1"/>
        <end position="29"/>
    </location>
</feature>
<accession>A0ABZ1IBK9</accession>
<gene>
    <name evidence="2" type="ORF">VSH64_07025</name>
</gene>
<feature type="compositionally biased region" description="Low complexity" evidence="1">
    <location>
        <begin position="1"/>
        <end position="17"/>
    </location>
</feature>
<dbReference type="Proteomes" id="UP001330812">
    <property type="component" value="Chromosome"/>
</dbReference>